<gene>
    <name evidence="1" type="ORF">TRAES_3BF039300030CFD_c1</name>
</gene>
<sequence length="223" mass="24671">MAFVAAVEGAAAALRPVLSCAQQRQCGWGAWWRLARRSPWASSTACATPATAGPGGAPPPSPLLLPSSQARTRRATVAEQVRWRVQIAEELPTDLKELPLIHSNDSIKELNRSIEKHEQRHDLVISVLLEPGTPQGSKTIRQMRSCILWMEKRKCRKSKKSAGAAPSKMKSMVVQEDLLKNGAFVVAPVAYNKVQLFQMYFAYSKNLIDILYLPTLPFCLSSM</sequence>
<dbReference type="HOGENOM" id="CLU_1242006_0_0_1"/>
<dbReference type="AlphaFoldDB" id="A0A077RZ57"/>
<evidence type="ECO:0000313" key="1">
    <source>
        <dbReference type="EMBL" id="CDM86360.1"/>
    </source>
</evidence>
<proteinExistence type="predicted"/>
<reference evidence="1" key="1">
    <citation type="journal article" date="2014" name="Science">
        <title>Structural and functional partitioning of bread wheat chromosome 3B.</title>
        <authorList>
            <person name="Choulet F."/>
            <person name="Alberti A."/>
            <person name="Theil S."/>
            <person name="Glover N."/>
            <person name="Barbe V."/>
            <person name="Daron J."/>
            <person name="Pingault L."/>
            <person name="Sourdille P."/>
            <person name="Couloux A."/>
            <person name="Paux E."/>
            <person name="Leroy P."/>
            <person name="Mangenot S."/>
            <person name="Guilhot N."/>
            <person name="Le Gouis J."/>
            <person name="Balfourier F."/>
            <person name="Alaux M."/>
            <person name="Jamilloux V."/>
            <person name="Poulain J."/>
            <person name="Durand C."/>
            <person name="Bellec A."/>
            <person name="Gaspin C."/>
            <person name="Safar J."/>
            <person name="Dolezel J."/>
            <person name="Rogers J."/>
            <person name="Vandepoele K."/>
            <person name="Aury J.M."/>
            <person name="Mayer K."/>
            <person name="Berges H."/>
            <person name="Quesneville H."/>
            <person name="Wincker P."/>
            <person name="Feuillet C."/>
        </authorList>
    </citation>
    <scope>NUCLEOTIDE SEQUENCE</scope>
</reference>
<name>A0A077RZ57_WHEAT</name>
<protein>
    <submittedName>
        <fullName evidence="1">Uncharacterized protein</fullName>
    </submittedName>
</protein>
<accession>A0A077RZ57</accession>
<organism evidence="1">
    <name type="scientific">Triticum aestivum</name>
    <name type="common">Wheat</name>
    <dbReference type="NCBI Taxonomy" id="4565"/>
    <lineage>
        <taxon>Eukaryota</taxon>
        <taxon>Viridiplantae</taxon>
        <taxon>Streptophyta</taxon>
        <taxon>Embryophyta</taxon>
        <taxon>Tracheophyta</taxon>
        <taxon>Spermatophyta</taxon>
        <taxon>Magnoliopsida</taxon>
        <taxon>Liliopsida</taxon>
        <taxon>Poales</taxon>
        <taxon>Poaceae</taxon>
        <taxon>BOP clade</taxon>
        <taxon>Pooideae</taxon>
        <taxon>Triticodae</taxon>
        <taxon>Triticeae</taxon>
        <taxon>Triticinae</taxon>
        <taxon>Triticum</taxon>
    </lineage>
</organism>
<dbReference type="EMBL" id="HG670306">
    <property type="protein sequence ID" value="CDM86360.1"/>
    <property type="molecule type" value="Genomic_DNA"/>
</dbReference>